<dbReference type="Proteomes" id="UP001607303">
    <property type="component" value="Unassembled WGS sequence"/>
</dbReference>
<dbReference type="EMBL" id="JAYRBN010000032">
    <property type="protein sequence ID" value="KAL2748160.1"/>
    <property type="molecule type" value="Genomic_DNA"/>
</dbReference>
<accession>A0ABD2CST5</accession>
<reference evidence="1 2" key="1">
    <citation type="journal article" date="2024" name="Ann. Entomol. Soc. Am.">
        <title>Genomic analyses of the southern and eastern yellowjacket wasps (Hymenoptera: Vespidae) reveal evolutionary signatures of social life.</title>
        <authorList>
            <person name="Catto M.A."/>
            <person name="Caine P.B."/>
            <person name="Orr S.E."/>
            <person name="Hunt B.G."/>
            <person name="Goodisman M.A.D."/>
        </authorList>
    </citation>
    <scope>NUCLEOTIDE SEQUENCE [LARGE SCALE GENOMIC DNA]</scope>
    <source>
        <strain evidence="1">232</strain>
        <tissue evidence="1">Head and thorax</tissue>
    </source>
</reference>
<protein>
    <submittedName>
        <fullName evidence="1">Uncharacterized protein</fullName>
    </submittedName>
</protein>
<name>A0ABD2CST5_VESMC</name>
<keyword evidence="2" id="KW-1185">Reference proteome</keyword>
<evidence type="ECO:0000313" key="1">
    <source>
        <dbReference type="EMBL" id="KAL2748160.1"/>
    </source>
</evidence>
<comment type="caution">
    <text evidence="1">The sequence shown here is derived from an EMBL/GenBank/DDBJ whole genome shotgun (WGS) entry which is preliminary data.</text>
</comment>
<gene>
    <name evidence="1" type="ORF">V1477_003445</name>
</gene>
<organism evidence="1 2">
    <name type="scientific">Vespula maculifrons</name>
    <name type="common">Eastern yellow jacket</name>
    <name type="synonym">Wasp</name>
    <dbReference type="NCBI Taxonomy" id="7453"/>
    <lineage>
        <taxon>Eukaryota</taxon>
        <taxon>Metazoa</taxon>
        <taxon>Ecdysozoa</taxon>
        <taxon>Arthropoda</taxon>
        <taxon>Hexapoda</taxon>
        <taxon>Insecta</taxon>
        <taxon>Pterygota</taxon>
        <taxon>Neoptera</taxon>
        <taxon>Endopterygota</taxon>
        <taxon>Hymenoptera</taxon>
        <taxon>Apocrita</taxon>
        <taxon>Aculeata</taxon>
        <taxon>Vespoidea</taxon>
        <taxon>Vespidae</taxon>
        <taxon>Vespinae</taxon>
        <taxon>Vespula</taxon>
    </lineage>
</organism>
<evidence type="ECO:0000313" key="2">
    <source>
        <dbReference type="Proteomes" id="UP001607303"/>
    </source>
</evidence>
<dbReference type="AlphaFoldDB" id="A0ABD2CST5"/>
<proteinExistence type="predicted"/>
<sequence>MLGLRVGSAELLANRDSKEPPTTLLLLLRASLKKKAKVEAVKEVVARKKEEDEEYEEEKEMVVWLNFVWFSELASLARIDPDIEVDRKEGINLAALGTLRSDGSTSGLEDSLSKKYRRYRAKRESELSRVEPSPVSKMVRLFSSSLRLLTFPPFSSAMPDV</sequence>